<protein>
    <submittedName>
        <fullName evidence="4">HNH endonuclease</fullName>
    </submittedName>
</protein>
<evidence type="ECO:0000259" key="3">
    <source>
        <dbReference type="PROSITE" id="PS50157"/>
    </source>
</evidence>
<keyword evidence="5" id="KW-1185">Reference proteome</keyword>
<evidence type="ECO:0000256" key="2">
    <source>
        <dbReference type="ARBA" id="ARBA00022801"/>
    </source>
</evidence>
<dbReference type="GO" id="GO:0005829">
    <property type="term" value="C:cytosol"/>
    <property type="evidence" value="ECO:0007669"/>
    <property type="project" value="TreeGrafter"/>
</dbReference>
<dbReference type="RefSeq" id="WP_092693293.1">
    <property type="nucleotide sequence ID" value="NZ_FNBK01000010.1"/>
</dbReference>
<dbReference type="Gene3D" id="1.10.30.50">
    <property type="match status" value="1"/>
</dbReference>
<dbReference type="Proteomes" id="UP000199076">
    <property type="component" value="Unassembled WGS sequence"/>
</dbReference>
<proteinExistence type="predicted"/>
<feature type="domain" description="C2H2-type" evidence="3">
    <location>
        <begin position="1"/>
        <end position="29"/>
    </location>
</feature>
<evidence type="ECO:0000256" key="1">
    <source>
        <dbReference type="ARBA" id="ARBA00022722"/>
    </source>
</evidence>
<dbReference type="PROSITE" id="PS00028">
    <property type="entry name" value="ZINC_FINGER_C2H2_1"/>
    <property type="match status" value="1"/>
</dbReference>
<gene>
    <name evidence="4" type="ORF">SAMN05216218_11074</name>
</gene>
<dbReference type="STRING" id="660518.SAMN05216218_11074"/>
<evidence type="ECO:0000313" key="4">
    <source>
        <dbReference type="EMBL" id="SDF84249.1"/>
    </source>
</evidence>
<dbReference type="PANTHER" id="PTHR41286:SF1">
    <property type="entry name" value="HNH NUCLEASE YAJD-RELATED"/>
    <property type="match status" value="1"/>
</dbReference>
<keyword evidence="1" id="KW-0540">Nuclease</keyword>
<dbReference type="GO" id="GO:0016787">
    <property type="term" value="F:hydrolase activity"/>
    <property type="evidence" value="ECO:0007669"/>
    <property type="project" value="UniProtKB-KW"/>
</dbReference>
<dbReference type="InterPro" id="IPR002711">
    <property type="entry name" value="HNH"/>
</dbReference>
<keyword evidence="2" id="KW-0378">Hydrolase</keyword>
<dbReference type="EMBL" id="FNBK01000010">
    <property type="protein sequence ID" value="SDF84249.1"/>
    <property type="molecule type" value="Genomic_DNA"/>
</dbReference>
<keyword evidence="4" id="KW-0255">Endonuclease</keyword>
<dbReference type="InterPro" id="IPR013087">
    <property type="entry name" value="Znf_C2H2_type"/>
</dbReference>
<reference evidence="5" key="1">
    <citation type="submission" date="2016-10" db="EMBL/GenBank/DDBJ databases">
        <authorList>
            <person name="Varghese N."/>
            <person name="Submissions S."/>
        </authorList>
    </citation>
    <scope>NUCLEOTIDE SEQUENCE [LARGE SCALE GENOMIC DNA]</scope>
    <source>
        <strain evidence="5">IBRC-M 10760</strain>
    </source>
</reference>
<dbReference type="Pfam" id="PF01844">
    <property type="entry name" value="HNH"/>
    <property type="match status" value="1"/>
</dbReference>
<dbReference type="GO" id="GO:0008270">
    <property type="term" value="F:zinc ion binding"/>
    <property type="evidence" value="ECO:0007669"/>
    <property type="project" value="InterPro"/>
</dbReference>
<dbReference type="GO" id="GO:0003676">
    <property type="term" value="F:nucleic acid binding"/>
    <property type="evidence" value="ECO:0007669"/>
    <property type="project" value="InterPro"/>
</dbReference>
<organism evidence="4 5">
    <name type="scientific">Halorientalis regularis</name>
    <dbReference type="NCBI Taxonomy" id="660518"/>
    <lineage>
        <taxon>Archaea</taxon>
        <taxon>Methanobacteriati</taxon>
        <taxon>Methanobacteriota</taxon>
        <taxon>Stenosarchaea group</taxon>
        <taxon>Halobacteria</taxon>
        <taxon>Halobacteriales</taxon>
        <taxon>Haloarculaceae</taxon>
        <taxon>Halorientalis</taxon>
    </lineage>
</organism>
<accession>A0A1G7PF22</accession>
<evidence type="ECO:0000313" key="5">
    <source>
        <dbReference type="Proteomes" id="UP000199076"/>
    </source>
</evidence>
<dbReference type="PROSITE" id="PS50157">
    <property type="entry name" value="ZINC_FINGER_C2H2_2"/>
    <property type="match status" value="1"/>
</dbReference>
<dbReference type="PANTHER" id="PTHR41286">
    <property type="entry name" value="HNH NUCLEASE YAJD-RELATED"/>
    <property type="match status" value="1"/>
</dbReference>
<dbReference type="GO" id="GO:0004519">
    <property type="term" value="F:endonuclease activity"/>
    <property type="evidence" value="ECO:0007669"/>
    <property type="project" value="UniProtKB-KW"/>
</dbReference>
<name>A0A1G7PF22_9EURY</name>
<dbReference type="OrthoDB" id="192298at2157"/>
<sequence length="248" mass="28474">MECPTCGKSLTTERGVKQHHTKVHDDPLPNRECAGCGAEFYDPKARLTYCDDCNPNAGEHNGNWKDAKEETECERCGDEFEYYPSDKKGVYCPTCVEEADEFLGTHYAEVHDIEPVSRECKQCGEQFEVLPCFTRDGDRKFCDHDCLSSWLSDEWGDGTAVYNGDWRSIRRRALERDDYQCRFCGKDRDEMGRNPDVHHIRPVRDFDDPQDAHVMDNVISLCRSCHGLAEHENIPASVLRVMVKSRNP</sequence>
<dbReference type="InterPro" id="IPR003615">
    <property type="entry name" value="HNH_nuc"/>
</dbReference>
<dbReference type="AlphaFoldDB" id="A0A1G7PF22"/>
<dbReference type="SMART" id="SM00507">
    <property type="entry name" value="HNHc"/>
    <property type="match status" value="1"/>
</dbReference>
<dbReference type="CDD" id="cd00085">
    <property type="entry name" value="HNHc"/>
    <property type="match status" value="1"/>
</dbReference>